<dbReference type="InterPro" id="IPR016159">
    <property type="entry name" value="Cullin_repeat-like_dom_sf"/>
</dbReference>
<dbReference type="EMBL" id="JAAQHG020000041">
    <property type="protein sequence ID" value="KAL1582943.1"/>
    <property type="molecule type" value="Genomic_DNA"/>
</dbReference>
<evidence type="ECO:0000259" key="3">
    <source>
        <dbReference type="Pfam" id="PF00888"/>
    </source>
</evidence>
<evidence type="ECO:0000256" key="2">
    <source>
        <dbReference type="SAM" id="MobiDB-lite"/>
    </source>
</evidence>
<evidence type="ECO:0000313" key="5">
    <source>
        <dbReference type="Proteomes" id="UP000803884"/>
    </source>
</evidence>
<evidence type="ECO:0000256" key="1">
    <source>
        <dbReference type="ARBA" id="ARBA00006019"/>
    </source>
</evidence>
<organism evidence="4 5">
    <name type="scientific">Cladosporium halotolerans</name>
    <dbReference type="NCBI Taxonomy" id="1052096"/>
    <lineage>
        <taxon>Eukaryota</taxon>
        <taxon>Fungi</taxon>
        <taxon>Dikarya</taxon>
        <taxon>Ascomycota</taxon>
        <taxon>Pezizomycotina</taxon>
        <taxon>Dothideomycetes</taxon>
        <taxon>Dothideomycetidae</taxon>
        <taxon>Cladosporiales</taxon>
        <taxon>Cladosporiaceae</taxon>
        <taxon>Cladosporium</taxon>
    </lineage>
</organism>
<dbReference type="GO" id="GO:0006511">
    <property type="term" value="P:ubiquitin-dependent protein catabolic process"/>
    <property type="evidence" value="ECO:0007669"/>
    <property type="project" value="InterPro"/>
</dbReference>
<dbReference type="GO" id="GO:0031625">
    <property type="term" value="F:ubiquitin protein ligase binding"/>
    <property type="evidence" value="ECO:0007669"/>
    <property type="project" value="InterPro"/>
</dbReference>
<reference evidence="4 5" key="1">
    <citation type="journal article" date="2020" name="Microbiol. Resour. Announc.">
        <title>Draft Genome Sequence of a Cladosporium Species Isolated from the Mesophotic Ascidian Didemnum maculosum.</title>
        <authorList>
            <person name="Gioti A."/>
            <person name="Siaperas R."/>
            <person name="Nikolaivits E."/>
            <person name="Le Goff G."/>
            <person name="Ouazzani J."/>
            <person name="Kotoulas G."/>
            <person name="Topakas E."/>
        </authorList>
    </citation>
    <scope>NUCLEOTIDE SEQUENCE [LARGE SCALE GENOMIC DNA]</scope>
    <source>
        <strain evidence="4 5">TM138-S3</strain>
    </source>
</reference>
<dbReference type="InterPro" id="IPR001373">
    <property type="entry name" value="Cullin_N"/>
</dbReference>
<comment type="caution">
    <text evidence="4">The sequence shown here is derived from an EMBL/GenBank/DDBJ whole genome shotgun (WGS) entry which is preliminary data.</text>
</comment>
<feature type="region of interest" description="Disordered" evidence="2">
    <location>
        <begin position="1"/>
        <end position="22"/>
    </location>
</feature>
<accession>A0AB34KE70</accession>
<dbReference type="SUPFAM" id="SSF74788">
    <property type="entry name" value="Cullin repeat-like"/>
    <property type="match status" value="1"/>
</dbReference>
<protein>
    <recommendedName>
        <fullName evidence="3">Cullin N-terminal domain-containing protein</fullName>
    </recommendedName>
</protein>
<comment type="similarity">
    <text evidence="1">Belongs to the cullin family.</text>
</comment>
<sequence length="241" mass="26497">MSQPESPSTELRFSERPSRADTNNNCTATLAWLKINIAAIYSAGRTTASEDRAPTLTREAYLNLYSTVHDYCMATRDSRKSHPQPQLSGGDLYNGLEDAIKAHCSETRVYLLAPASGADIDGARHVIAEYLTHWRKLTHLAGLVTNLLRPLEADWIQRGISAKAADMYRIKDLHTVIWKQEILQVGVDSTEAATGSKIENAAKLLQHHGEIGSESDKALAERFVESIKNIGVGLGKGDEAR</sequence>
<gene>
    <name evidence="4" type="ORF">WHR41_08180</name>
</gene>
<dbReference type="Proteomes" id="UP000803884">
    <property type="component" value="Unassembled WGS sequence"/>
</dbReference>
<dbReference type="RefSeq" id="XP_069226050.1">
    <property type="nucleotide sequence ID" value="XM_069376784.1"/>
</dbReference>
<evidence type="ECO:0000313" key="4">
    <source>
        <dbReference type="EMBL" id="KAL1582943.1"/>
    </source>
</evidence>
<dbReference type="Pfam" id="PF00888">
    <property type="entry name" value="Cullin"/>
    <property type="match status" value="1"/>
</dbReference>
<feature type="domain" description="Cullin N-terminal" evidence="3">
    <location>
        <begin position="57"/>
        <end position="192"/>
    </location>
</feature>
<feature type="compositionally biased region" description="Polar residues" evidence="2">
    <location>
        <begin position="1"/>
        <end position="11"/>
    </location>
</feature>
<dbReference type="Gene3D" id="1.20.1310.10">
    <property type="entry name" value="Cullin Repeats"/>
    <property type="match status" value="1"/>
</dbReference>
<name>A0AB34KE70_9PEZI</name>
<keyword evidence="5" id="KW-1185">Reference proteome</keyword>
<dbReference type="GeneID" id="96009622"/>
<proteinExistence type="inferred from homology"/>
<dbReference type="AlphaFoldDB" id="A0AB34KE70"/>